<keyword evidence="3 10" id="KW-0328">Glycosyltransferase</keyword>
<keyword evidence="4 10" id="KW-0808">Transferase</keyword>
<keyword evidence="5 8" id="KW-0812">Transmembrane</keyword>
<evidence type="ECO:0000256" key="5">
    <source>
        <dbReference type="ARBA" id="ARBA00022692"/>
    </source>
</evidence>
<dbReference type="Pfam" id="PF13231">
    <property type="entry name" value="PMT_2"/>
    <property type="match status" value="1"/>
</dbReference>
<dbReference type="EMBL" id="CP139781">
    <property type="protein sequence ID" value="WRQ85811.1"/>
    <property type="molecule type" value="Genomic_DNA"/>
</dbReference>
<accession>A0ABZ1C291</accession>
<keyword evidence="2" id="KW-1003">Cell membrane</keyword>
<feature type="transmembrane region" description="Helical" evidence="8">
    <location>
        <begin position="313"/>
        <end position="331"/>
    </location>
</feature>
<evidence type="ECO:0000256" key="6">
    <source>
        <dbReference type="ARBA" id="ARBA00022989"/>
    </source>
</evidence>
<dbReference type="RefSeq" id="WP_221032630.1">
    <property type="nucleotide sequence ID" value="NZ_CP139781.1"/>
</dbReference>
<dbReference type="Proteomes" id="UP000738431">
    <property type="component" value="Chromosome"/>
</dbReference>
<dbReference type="GO" id="GO:0016757">
    <property type="term" value="F:glycosyltransferase activity"/>
    <property type="evidence" value="ECO:0007669"/>
    <property type="project" value="UniProtKB-KW"/>
</dbReference>
<keyword evidence="7 8" id="KW-0472">Membrane</keyword>
<evidence type="ECO:0000256" key="7">
    <source>
        <dbReference type="ARBA" id="ARBA00023136"/>
    </source>
</evidence>
<gene>
    <name evidence="10" type="ORF">K1X11_013445</name>
</gene>
<comment type="subcellular location">
    <subcellularLocation>
        <location evidence="1">Cell membrane</location>
        <topology evidence="1">Multi-pass membrane protein</topology>
    </subcellularLocation>
</comment>
<evidence type="ECO:0000313" key="11">
    <source>
        <dbReference type="Proteomes" id="UP000738431"/>
    </source>
</evidence>
<evidence type="ECO:0000256" key="4">
    <source>
        <dbReference type="ARBA" id="ARBA00022679"/>
    </source>
</evidence>
<feature type="transmembrane region" description="Helical" evidence="8">
    <location>
        <begin position="368"/>
        <end position="386"/>
    </location>
</feature>
<evidence type="ECO:0000313" key="10">
    <source>
        <dbReference type="EMBL" id="WRQ85811.1"/>
    </source>
</evidence>
<keyword evidence="11" id="KW-1185">Reference proteome</keyword>
<feature type="transmembrane region" description="Helical" evidence="8">
    <location>
        <begin position="147"/>
        <end position="165"/>
    </location>
</feature>
<dbReference type="PANTHER" id="PTHR33908">
    <property type="entry name" value="MANNOSYLTRANSFERASE YKCB-RELATED"/>
    <property type="match status" value="1"/>
</dbReference>
<protein>
    <submittedName>
        <fullName evidence="10">Glycosyltransferase family 39 protein</fullName>
        <ecNumber evidence="10">2.4.-.-</ecNumber>
    </submittedName>
</protein>
<proteinExistence type="predicted"/>
<feature type="domain" description="Glycosyltransferase RgtA/B/C/D-like" evidence="9">
    <location>
        <begin position="100"/>
        <end position="236"/>
    </location>
</feature>
<evidence type="ECO:0000256" key="2">
    <source>
        <dbReference type="ARBA" id="ARBA00022475"/>
    </source>
</evidence>
<dbReference type="PANTHER" id="PTHR33908:SF11">
    <property type="entry name" value="MEMBRANE PROTEIN"/>
    <property type="match status" value="1"/>
</dbReference>
<organism evidence="10 11">
    <name type="scientific">Actomonas aquatica</name>
    <dbReference type="NCBI Taxonomy" id="2866162"/>
    <lineage>
        <taxon>Bacteria</taxon>
        <taxon>Pseudomonadati</taxon>
        <taxon>Verrucomicrobiota</taxon>
        <taxon>Opitutia</taxon>
        <taxon>Opitutales</taxon>
        <taxon>Opitutaceae</taxon>
        <taxon>Actomonas</taxon>
    </lineage>
</organism>
<name>A0ABZ1C291_9BACT</name>
<keyword evidence="6 8" id="KW-1133">Transmembrane helix</keyword>
<feature type="transmembrane region" description="Helical" evidence="8">
    <location>
        <begin position="233"/>
        <end position="252"/>
    </location>
</feature>
<evidence type="ECO:0000256" key="1">
    <source>
        <dbReference type="ARBA" id="ARBA00004651"/>
    </source>
</evidence>
<sequence length="502" mass="54714">MSTAAAPAPARQPRPWLLTALALLLAATALWTVSTYTSPYASNADASGYLHHARLLAADAPQIPLEPIVPLEPPRWRPILQQPLGFAVAPDGQHLVPTYPVGYPLHLRLAAAVVGFDRATILTNVLLTAAAGLLLGLLAHRWGLPPTWSLAAVALFFASPLFLHISTQPMSDLCATVWVLAALGSAQRGVDTDRLRWFALAGLATGLAVLVRPTNVFLVAPLIWLLRTRARAWLVWALTGIPAALFLAWHQLRLYGSPFATGYGSANVLPYLSFAHAPGALRHFALGLGLHLSPWVAASIVGLPWLRRPERGFFITWIAAFGAFYACYSFSTGDWWGLRFLLPAFPALLISALLIWRRWLQVLPSSRLATALALSGLIGAFVWQGVTADRHYALIMKRGEVIYAEAAQWINDHTPANAIVLASQASGAICYYTGRDIVRPELLRPADAIRLQQYARAGGRPLYAVAFGGEAESFQAKLGRNWTEHARYGIITLWSFEVDAPE</sequence>
<feature type="transmembrane region" description="Helical" evidence="8">
    <location>
        <begin position="284"/>
        <end position="306"/>
    </location>
</feature>
<dbReference type="EC" id="2.4.-.-" evidence="10"/>
<dbReference type="InterPro" id="IPR050297">
    <property type="entry name" value="LipidA_mod_glycosyltrf_83"/>
</dbReference>
<feature type="transmembrane region" description="Helical" evidence="8">
    <location>
        <begin position="197"/>
        <end position="226"/>
    </location>
</feature>
<evidence type="ECO:0000259" key="9">
    <source>
        <dbReference type="Pfam" id="PF13231"/>
    </source>
</evidence>
<evidence type="ECO:0000256" key="8">
    <source>
        <dbReference type="SAM" id="Phobius"/>
    </source>
</evidence>
<feature type="transmembrane region" description="Helical" evidence="8">
    <location>
        <begin position="121"/>
        <end position="140"/>
    </location>
</feature>
<reference evidence="10 11" key="1">
    <citation type="submission" date="2023-12" db="EMBL/GenBank/DDBJ databases">
        <title>Description of an unclassified Opitutus bacterium of Verrucomicrobiota.</title>
        <authorList>
            <person name="Zhang D.-F."/>
        </authorList>
    </citation>
    <scope>NUCLEOTIDE SEQUENCE [LARGE SCALE GENOMIC DNA]</scope>
    <source>
        <strain evidence="10 11">WL0086</strain>
    </source>
</reference>
<dbReference type="InterPro" id="IPR038731">
    <property type="entry name" value="RgtA/B/C-like"/>
</dbReference>
<feature type="transmembrane region" description="Helical" evidence="8">
    <location>
        <begin position="337"/>
        <end position="356"/>
    </location>
</feature>
<evidence type="ECO:0000256" key="3">
    <source>
        <dbReference type="ARBA" id="ARBA00022676"/>
    </source>
</evidence>